<feature type="domain" description="Response regulatory" evidence="2">
    <location>
        <begin position="6"/>
        <end position="128"/>
    </location>
</feature>
<dbReference type="InterPro" id="IPR052893">
    <property type="entry name" value="TCS_response_regulator"/>
</dbReference>
<sequence>MPEAKKILMVDDDAEDRMLMQDMFTEIGVPDVACYADSGETALHYLEDLPDDKLPSVILLDLNMPRLNGTQVLKILKQNEKLKDITVIIYSTSVNNIEKEQSLKLGAHSYVIKPSSYNGCIEKAKYFNSLCREGEEKN</sequence>
<reference evidence="3 4" key="1">
    <citation type="submission" date="2016-10" db="EMBL/GenBank/DDBJ databases">
        <authorList>
            <person name="de Groot N.N."/>
        </authorList>
    </citation>
    <scope>NUCLEOTIDE SEQUENCE [LARGE SCALE GENOMIC DNA]</scope>
    <source>
        <strain evidence="3 4">DSM 28286</strain>
    </source>
</reference>
<name>A0A1I5YHJ9_9BACT</name>
<dbReference type="OrthoDB" id="7631574at2"/>
<dbReference type="Gene3D" id="3.40.50.2300">
    <property type="match status" value="1"/>
</dbReference>
<evidence type="ECO:0000259" key="2">
    <source>
        <dbReference type="PROSITE" id="PS50110"/>
    </source>
</evidence>
<dbReference type="STRING" id="1465490.SAMN05444277_11227"/>
<keyword evidence="4" id="KW-1185">Reference proteome</keyword>
<feature type="modified residue" description="4-aspartylphosphate" evidence="1">
    <location>
        <position position="61"/>
    </location>
</feature>
<evidence type="ECO:0000256" key="1">
    <source>
        <dbReference type="PROSITE-ProRule" id="PRU00169"/>
    </source>
</evidence>
<evidence type="ECO:0000313" key="4">
    <source>
        <dbReference type="Proteomes" id="UP000199031"/>
    </source>
</evidence>
<dbReference type="SMART" id="SM00448">
    <property type="entry name" value="REC"/>
    <property type="match status" value="1"/>
</dbReference>
<keyword evidence="1" id="KW-0597">Phosphoprotein</keyword>
<dbReference type="PROSITE" id="PS50110">
    <property type="entry name" value="RESPONSE_REGULATORY"/>
    <property type="match status" value="1"/>
</dbReference>
<dbReference type="RefSeq" id="WP_090661276.1">
    <property type="nucleotide sequence ID" value="NZ_FOXQ01000012.1"/>
</dbReference>
<accession>A0A1I5YHJ9</accession>
<dbReference type="Pfam" id="PF00072">
    <property type="entry name" value="Response_reg"/>
    <property type="match status" value="1"/>
</dbReference>
<dbReference type="SUPFAM" id="SSF52172">
    <property type="entry name" value="CheY-like"/>
    <property type="match status" value="1"/>
</dbReference>
<gene>
    <name evidence="3" type="ORF">SAMN05444277_11227</name>
</gene>
<dbReference type="InterPro" id="IPR011006">
    <property type="entry name" value="CheY-like_superfamily"/>
</dbReference>
<proteinExistence type="predicted"/>
<evidence type="ECO:0000313" key="3">
    <source>
        <dbReference type="EMBL" id="SFQ43377.1"/>
    </source>
</evidence>
<dbReference type="GO" id="GO:0000160">
    <property type="term" value="P:phosphorelay signal transduction system"/>
    <property type="evidence" value="ECO:0007669"/>
    <property type="project" value="InterPro"/>
</dbReference>
<dbReference type="InterPro" id="IPR001789">
    <property type="entry name" value="Sig_transdc_resp-reg_receiver"/>
</dbReference>
<dbReference type="Proteomes" id="UP000199031">
    <property type="component" value="Unassembled WGS sequence"/>
</dbReference>
<dbReference type="PANTHER" id="PTHR44520:SF2">
    <property type="entry name" value="RESPONSE REGULATOR RCP1"/>
    <property type="match status" value="1"/>
</dbReference>
<dbReference type="EMBL" id="FOXQ01000012">
    <property type="protein sequence ID" value="SFQ43377.1"/>
    <property type="molecule type" value="Genomic_DNA"/>
</dbReference>
<organism evidence="3 4">
    <name type="scientific">Parafilimonas terrae</name>
    <dbReference type="NCBI Taxonomy" id="1465490"/>
    <lineage>
        <taxon>Bacteria</taxon>
        <taxon>Pseudomonadati</taxon>
        <taxon>Bacteroidota</taxon>
        <taxon>Chitinophagia</taxon>
        <taxon>Chitinophagales</taxon>
        <taxon>Chitinophagaceae</taxon>
        <taxon>Parafilimonas</taxon>
    </lineage>
</organism>
<protein>
    <submittedName>
        <fullName evidence="3">Two-component system, unclassified family, response regulator</fullName>
    </submittedName>
</protein>
<dbReference type="PANTHER" id="PTHR44520">
    <property type="entry name" value="RESPONSE REGULATOR RCP1-RELATED"/>
    <property type="match status" value="1"/>
</dbReference>
<dbReference type="AlphaFoldDB" id="A0A1I5YHJ9"/>